<evidence type="ECO:0000256" key="1">
    <source>
        <dbReference type="SAM" id="MobiDB-lite"/>
    </source>
</evidence>
<evidence type="ECO:0000313" key="3">
    <source>
        <dbReference type="Proteomes" id="UP000799424"/>
    </source>
</evidence>
<dbReference type="EMBL" id="MU006238">
    <property type="protein sequence ID" value="KAF2821153.1"/>
    <property type="molecule type" value="Genomic_DNA"/>
</dbReference>
<proteinExistence type="predicted"/>
<reference evidence="2" key="1">
    <citation type="journal article" date="2020" name="Stud. Mycol.">
        <title>101 Dothideomycetes genomes: a test case for predicting lifestyles and emergence of pathogens.</title>
        <authorList>
            <person name="Haridas S."/>
            <person name="Albert R."/>
            <person name="Binder M."/>
            <person name="Bloem J."/>
            <person name="Labutti K."/>
            <person name="Salamov A."/>
            <person name="Andreopoulos B."/>
            <person name="Baker S."/>
            <person name="Barry K."/>
            <person name="Bills G."/>
            <person name="Bluhm B."/>
            <person name="Cannon C."/>
            <person name="Castanera R."/>
            <person name="Culley D."/>
            <person name="Daum C."/>
            <person name="Ezra D."/>
            <person name="Gonzalez J."/>
            <person name="Henrissat B."/>
            <person name="Kuo A."/>
            <person name="Liang C."/>
            <person name="Lipzen A."/>
            <person name="Lutzoni F."/>
            <person name="Magnuson J."/>
            <person name="Mondo S."/>
            <person name="Nolan M."/>
            <person name="Ohm R."/>
            <person name="Pangilinan J."/>
            <person name="Park H.-J."/>
            <person name="Ramirez L."/>
            <person name="Alfaro M."/>
            <person name="Sun H."/>
            <person name="Tritt A."/>
            <person name="Yoshinaga Y."/>
            <person name="Zwiers L.-H."/>
            <person name="Turgeon B."/>
            <person name="Goodwin S."/>
            <person name="Spatafora J."/>
            <person name="Crous P."/>
            <person name="Grigoriev I."/>
        </authorList>
    </citation>
    <scope>NUCLEOTIDE SEQUENCE</scope>
    <source>
        <strain evidence="2">CBS 113818</strain>
    </source>
</reference>
<sequence>MAAIPEFDPDKVKAAREAVVKAHPISKDLWLAYSVEQEAEMAEPLKVLPNSLFLKPDAPWGLAVYRVSYSDDAAWDRMLSVLRQDIESSLAMRRQAQPDLCSRHELVVMDDASKFDGAGPDKIREHFNTWAVDELQRNWRTDREPVTKDEIVTGTSVGSANHYLSHAGSRYNFCWIVDDICLESLEKMASPVVKLVSRDWVPESEQDEAEEDEEDEKLDWEGGETNGEFEDVGWMYVEVYEYVDVWNLLMEDDFWLEMYVRPPLMRFESDFNKAPGFWRRSASSA</sequence>
<accession>A0A6A6ZK69</accession>
<feature type="region of interest" description="Disordered" evidence="1">
    <location>
        <begin position="202"/>
        <end position="225"/>
    </location>
</feature>
<name>A0A6A6ZK69_9PLEO</name>
<dbReference type="AlphaFoldDB" id="A0A6A6ZK69"/>
<organism evidence="2 3">
    <name type="scientific">Ophiobolus disseminans</name>
    <dbReference type="NCBI Taxonomy" id="1469910"/>
    <lineage>
        <taxon>Eukaryota</taxon>
        <taxon>Fungi</taxon>
        <taxon>Dikarya</taxon>
        <taxon>Ascomycota</taxon>
        <taxon>Pezizomycotina</taxon>
        <taxon>Dothideomycetes</taxon>
        <taxon>Pleosporomycetidae</taxon>
        <taxon>Pleosporales</taxon>
        <taxon>Pleosporineae</taxon>
        <taxon>Phaeosphaeriaceae</taxon>
        <taxon>Ophiobolus</taxon>
    </lineage>
</organism>
<evidence type="ECO:0000313" key="2">
    <source>
        <dbReference type="EMBL" id="KAF2821153.1"/>
    </source>
</evidence>
<gene>
    <name evidence="2" type="ORF">CC86DRAFT_374018</name>
</gene>
<dbReference type="OrthoDB" id="4424523at2759"/>
<protein>
    <submittedName>
        <fullName evidence="2">Uncharacterized protein</fullName>
    </submittedName>
</protein>
<keyword evidence="3" id="KW-1185">Reference proteome</keyword>
<dbReference type="Proteomes" id="UP000799424">
    <property type="component" value="Unassembled WGS sequence"/>
</dbReference>